<organism evidence="2 3">
    <name type="scientific">Levilactobacillus tujiorum</name>
    <dbReference type="NCBI Taxonomy" id="2912243"/>
    <lineage>
        <taxon>Bacteria</taxon>
        <taxon>Bacillati</taxon>
        <taxon>Bacillota</taxon>
        <taxon>Bacilli</taxon>
        <taxon>Lactobacillales</taxon>
        <taxon>Lactobacillaceae</taxon>
        <taxon>Levilactobacillus</taxon>
    </lineage>
</organism>
<feature type="transmembrane region" description="Helical" evidence="1">
    <location>
        <begin position="12"/>
        <end position="32"/>
    </location>
</feature>
<accession>A0ABX1L7E7</accession>
<evidence type="ECO:0000313" key="2">
    <source>
        <dbReference type="EMBL" id="NLR30234.1"/>
    </source>
</evidence>
<sequence length="62" mass="6421">MDKFLKRLGTVLEAIGNAMPAVVYICGIITLSRGVGEYSAPAGDIVLGVCLIVSAFLFGSSD</sequence>
<evidence type="ECO:0000256" key="1">
    <source>
        <dbReference type="SAM" id="Phobius"/>
    </source>
</evidence>
<keyword evidence="1" id="KW-1133">Transmembrane helix</keyword>
<reference evidence="2 3" key="1">
    <citation type="submission" date="2020-03" db="EMBL/GenBank/DDBJ databases">
        <authorList>
            <person name="Zhang Z."/>
            <person name="Guo Z."/>
            <person name="Hou Q."/>
            <person name="Shen X."/>
        </authorList>
    </citation>
    <scope>NUCLEOTIDE SEQUENCE [LARGE SCALE GENOMIC DNA]</scope>
    <source>
        <strain evidence="2 3">HBUAS51329</strain>
    </source>
</reference>
<keyword evidence="3" id="KW-1185">Reference proteome</keyword>
<evidence type="ECO:0000313" key="3">
    <source>
        <dbReference type="Proteomes" id="UP000707477"/>
    </source>
</evidence>
<dbReference type="RefSeq" id="WP_168868674.1">
    <property type="nucleotide sequence ID" value="NZ_JAAVSD010000024.1"/>
</dbReference>
<comment type="caution">
    <text evidence="2">The sequence shown here is derived from an EMBL/GenBank/DDBJ whole genome shotgun (WGS) entry which is preliminary data.</text>
</comment>
<dbReference type="EMBL" id="JAAVSD010000024">
    <property type="protein sequence ID" value="NLR30234.1"/>
    <property type="molecule type" value="Genomic_DNA"/>
</dbReference>
<proteinExistence type="predicted"/>
<name>A0ABX1L7E7_9LACO</name>
<keyword evidence="1" id="KW-0812">Transmembrane</keyword>
<dbReference type="Proteomes" id="UP000707477">
    <property type="component" value="Unassembled WGS sequence"/>
</dbReference>
<gene>
    <name evidence="2" type="ORF">HEQ44_08540</name>
</gene>
<protein>
    <submittedName>
        <fullName evidence="2">Uncharacterized protein</fullName>
    </submittedName>
</protein>
<feature type="transmembrane region" description="Helical" evidence="1">
    <location>
        <begin position="38"/>
        <end position="58"/>
    </location>
</feature>
<keyword evidence="1" id="KW-0472">Membrane</keyword>